<dbReference type="HOGENOM" id="CLU_2645947_0_0_2"/>
<gene>
    <name evidence="1" type="ordered locus">Mpet_0875</name>
</gene>
<dbReference type="KEGG" id="mpi:Mpet_0875"/>
<sequence>MSGGTIFRIDFNKSRYIAYIYINTKGSARELSPAPMFTKKDSHNYEIRFHETPERFLFSSFSPAMSFFINSEIFRP</sequence>
<dbReference type="AlphaFoldDB" id="E1RJC6"/>
<dbReference type="STRING" id="679926.Mpet_0875"/>
<dbReference type="EMBL" id="CP002117">
    <property type="protein sequence ID" value="ADN35644.1"/>
    <property type="molecule type" value="Genomic_DNA"/>
</dbReference>
<evidence type="ECO:0000313" key="2">
    <source>
        <dbReference type="Proteomes" id="UP000006565"/>
    </source>
</evidence>
<proteinExistence type="predicted"/>
<keyword evidence="2" id="KW-1185">Reference proteome</keyword>
<name>E1RJC6_METP4</name>
<accession>E1RJC6</accession>
<evidence type="ECO:0000313" key="1">
    <source>
        <dbReference type="EMBL" id="ADN35644.1"/>
    </source>
</evidence>
<protein>
    <submittedName>
        <fullName evidence="1">Uncharacterized protein</fullName>
    </submittedName>
</protein>
<organism evidence="1 2">
    <name type="scientific">Methanolacinia petrolearia (strain DSM 11571 / OCM 486 / SEBR 4847)</name>
    <name type="common">Methanoplanus petrolearius</name>
    <dbReference type="NCBI Taxonomy" id="679926"/>
    <lineage>
        <taxon>Archaea</taxon>
        <taxon>Methanobacteriati</taxon>
        <taxon>Methanobacteriota</taxon>
        <taxon>Stenosarchaea group</taxon>
        <taxon>Methanomicrobia</taxon>
        <taxon>Methanomicrobiales</taxon>
        <taxon>Methanomicrobiaceae</taxon>
        <taxon>Methanolacinia</taxon>
    </lineage>
</organism>
<dbReference type="Proteomes" id="UP000006565">
    <property type="component" value="Chromosome"/>
</dbReference>
<reference evidence="1 2" key="1">
    <citation type="journal article" date="2010" name="Stand. Genomic Sci.">
        <title>Complete genome sequence of Methanoplanus petrolearius type strain (SEBR 4847).</title>
        <authorList>
            <person name="Brambilla E."/>
            <person name="Djao O.D."/>
            <person name="Daligault H."/>
            <person name="Lapidus A."/>
            <person name="Lucas S."/>
            <person name="Hammon N."/>
            <person name="Nolan M."/>
            <person name="Tice H."/>
            <person name="Cheng J.F."/>
            <person name="Han C."/>
            <person name="Tapia R."/>
            <person name="Goodwin L."/>
            <person name="Pitluck S."/>
            <person name="Liolios K."/>
            <person name="Ivanova N."/>
            <person name="Mavromatis K."/>
            <person name="Mikhailova N."/>
            <person name="Pati A."/>
            <person name="Chen A."/>
            <person name="Palaniappan K."/>
            <person name="Land M."/>
            <person name="Hauser L."/>
            <person name="Chang Y.J."/>
            <person name="Jeffries C.D."/>
            <person name="Rohde M."/>
            <person name="Spring S."/>
            <person name="Sikorski J."/>
            <person name="Goker M."/>
            <person name="Woyke T."/>
            <person name="Bristow J."/>
            <person name="Eisen J.A."/>
            <person name="Markowitz V."/>
            <person name="Hugenholtz P."/>
            <person name="Kyrpides N.C."/>
            <person name="Klenk H.P."/>
        </authorList>
    </citation>
    <scope>NUCLEOTIDE SEQUENCE [LARGE SCALE GENOMIC DNA]</scope>
    <source>
        <strain evidence="2">DSM 11571 / OCM 486 / SEBR 4847</strain>
    </source>
</reference>